<evidence type="ECO:0000313" key="1">
    <source>
        <dbReference type="EMBL" id="KAK1607526.1"/>
    </source>
</evidence>
<sequence>MRTISAHSVSVDPAHIEVINGIEHGGTPPRLRRHDEIASIAEVDFEVVKELDFSLPPSLPWWPALNMGFLTIMSGATLSGRDSQEYKEGCMSITMEQVLYRY</sequence>
<dbReference type="EMBL" id="JAUUTY010000007">
    <property type="protein sequence ID" value="KAK1607526.1"/>
    <property type="molecule type" value="Genomic_DNA"/>
</dbReference>
<name>A0AAD8QSQ2_LOLMU</name>
<keyword evidence="2" id="KW-1185">Reference proteome</keyword>
<evidence type="ECO:0000313" key="2">
    <source>
        <dbReference type="Proteomes" id="UP001231189"/>
    </source>
</evidence>
<protein>
    <submittedName>
        <fullName evidence="1">Uncharacterized protein</fullName>
    </submittedName>
</protein>
<comment type="caution">
    <text evidence="1">The sequence shown here is derived from an EMBL/GenBank/DDBJ whole genome shotgun (WGS) entry which is preliminary data.</text>
</comment>
<gene>
    <name evidence="1" type="ORF">QYE76_031199</name>
</gene>
<accession>A0AAD8QSQ2</accession>
<dbReference type="AlphaFoldDB" id="A0AAD8QSQ2"/>
<organism evidence="1 2">
    <name type="scientific">Lolium multiflorum</name>
    <name type="common">Italian ryegrass</name>
    <name type="synonym">Lolium perenne subsp. multiflorum</name>
    <dbReference type="NCBI Taxonomy" id="4521"/>
    <lineage>
        <taxon>Eukaryota</taxon>
        <taxon>Viridiplantae</taxon>
        <taxon>Streptophyta</taxon>
        <taxon>Embryophyta</taxon>
        <taxon>Tracheophyta</taxon>
        <taxon>Spermatophyta</taxon>
        <taxon>Magnoliopsida</taxon>
        <taxon>Liliopsida</taxon>
        <taxon>Poales</taxon>
        <taxon>Poaceae</taxon>
        <taxon>BOP clade</taxon>
        <taxon>Pooideae</taxon>
        <taxon>Poodae</taxon>
        <taxon>Poeae</taxon>
        <taxon>Poeae Chloroplast Group 2 (Poeae type)</taxon>
        <taxon>Loliodinae</taxon>
        <taxon>Loliinae</taxon>
        <taxon>Lolium</taxon>
    </lineage>
</organism>
<dbReference type="Proteomes" id="UP001231189">
    <property type="component" value="Unassembled WGS sequence"/>
</dbReference>
<reference evidence="1" key="1">
    <citation type="submission" date="2023-07" db="EMBL/GenBank/DDBJ databases">
        <title>A chromosome-level genome assembly of Lolium multiflorum.</title>
        <authorList>
            <person name="Chen Y."/>
            <person name="Copetti D."/>
            <person name="Kolliker R."/>
            <person name="Studer B."/>
        </authorList>
    </citation>
    <scope>NUCLEOTIDE SEQUENCE</scope>
    <source>
        <strain evidence="1">02402/16</strain>
        <tissue evidence="1">Leaf</tissue>
    </source>
</reference>
<dbReference type="PANTHER" id="PTHR44742">
    <property type="match status" value="1"/>
</dbReference>
<dbReference type="PANTHER" id="PTHR44742:SF2">
    <property type="entry name" value="24-METHYLENESTEROL C-METHYLTRANSFERASE 2"/>
    <property type="match status" value="1"/>
</dbReference>
<proteinExistence type="predicted"/>